<name>F0SNZ1_RUBBR</name>
<dbReference type="PANTHER" id="PTHR39185">
    <property type="entry name" value="SWARMING MOTILITY PROTEIN SWRD"/>
    <property type="match status" value="1"/>
</dbReference>
<dbReference type="PANTHER" id="PTHR39185:SF1">
    <property type="entry name" value="SWARMING MOTILITY PROTEIN SWRD"/>
    <property type="match status" value="1"/>
</dbReference>
<dbReference type="AlphaFoldDB" id="F0SNZ1"/>
<dbReference type="EMBL" id="CP002546">
    <property type="protein sequence ID" value="ADY60067.1"/>
    <property type="molecule type" value="Genomic_DNA"/>
</dbReference>
<keyword evidence="1" id="KW-0966">Cell projection</keyword>
<reference evidence="2" key="1">
    <citation type="submission" date="2011-02" db="EMBL/GenBank/DDBJ databases">
        <title>The complete genome of Planctomyces brasiliensis DSM 5305.</title>
        <authorList>
            <person name="Lucas S."/>
            <person name="Copeland A."/>
            <person name="Lapidus A."/>
            <person name="Bruce D."/>
            <person name="Goodwin L."/>
            <person name="Pitluck S."/>
            <person name="Kyrpides N."/>
            <person name="Mavromatis K."/>
            <person name="Pagani I."/>
            <person name="Ivanova N."/>
            <person name="Ovchinnikova G."/>
            <person name="Lu M."/>
            <person name="Detter J.C."/>
            <person name="Han C."/>
            <person name="Land M."/>
            <person name="Hauser L."/>
            <person name="Markowitz V."/>
            <person name="Cheng J.-F."/>
            <person name="Hugenholtz P."/>
            <person name="Woyke T."/>
            <person name="Wu D."/>
            <person name="Tindall B."/>
            <person name="Pomrenke H.G."/>
            <person name="Brambilla E."/>
            <person name="Klenk H.-P."/>
            <person name="Eisen J.A."/>
        </authorList>
    </citation>
    <scope>NUCLEOTIDE SEQUENCE [LARGE SCALE GENOMIC DNA]</scope>
    <source>
        <strain evidence="2">ATCC 49424 / DSM 5305 / JCM 21570 / NBRC 103401 / IFAM 1448</strain>
    </source>
</reference>
<evidence type="ECO:0000313" key="2">
    <source>
        <dbReference type="Proteomes" id="UP000006860"/>
    </source>
</evidence>
<keyword evidence="2" id="KW-1185">Reference proteome</keyword>
<gene>
    <name evidence="1" type="ordered locus">Plabr_2466</name>
</gene>
<proteinExistence type="predicted"/>
<keyword evidence="1" id="KW-0969">Cilium</keyword>
<dbReference type="eggNOG" id="COG1582">
    <property type="taxonomic scope" value="Bacteria"/>
</dbReference>
<dbReference type="KEGG" id="pbs:Plabr_2466"/>
<dbReference type="HOGENOM" id="CLU_173020_2_0_0"/>
<dbReference type="InterPro" id="IPR009384">
    <property type="entry name" value="SwrD-like"/>
</dbReference>
<accession>F0SNZ1</accession>
<dbReference type="RefSeq" id="WP_013628791.1">
    <property type="nucleotide sequence ID" value="NC_015174.1"/>
</dbReference>
<evidence type="ECO:0000313" key="1">
    <source>
        <dbReference type="EMBL" id="ADY60067.1"/>
    </source>
</evidence>
<dbReference type="Pfam" id="PF06289">
    <property type="entry name" value="FlbD"/>
    <property type="match status" value="1"/>
</dbReference>
<dbReference type="OrthoDB" id="9799862at2"/>
<dbReference type="STRING" id="756272.Plabr_2466"/>
<keyword evidence="1" id="KW-0282">Flagellum</keyword>
<protein>
    <submittedName>
        <fullName evidence="1">Flagellar FlbD family protein</fullName>
    </submittedName>
</protein>
<dbReference type="Proteomes" id="UP000006860">
    <property type="component" value="Chromosome"/>
</dbReference>
<organism evidence="1 2">
    <name type="scientific">Rubinisphaera brasiliensis (strain ATCC 49424 / DSM 5305 / JCM 21570 / IAM 15109 / NBRC 103401 / IFAM 1448)</name>
    <name type="common">Planctomyces brasiliensis</name>
    <dbReference type="NCBI Taxonomy" id="756272"/>
    <lineage>
        <taxon>Bacteria</taxon>
        <taxon>Pseudomonadati</taxon>
        <taxon>Planctomycetota</taxon>
        <taxon>Planctomycetia</taxon>
        <taxon>Planctomycetales</taxon>
        <taxon>Planctomycetaceae</taxon>
        <taxon>Rubinisphaera</taxon>
    </lineage>
</organism>
<sequence length="67" mass="7634">MIKLTRLSGESFVLNANLIQYVESRPDTFITLTTEERVIVQESPDEVVRRSIEYSRSVRTIPGLAAH</sequence>